<proteinExistence type="predicted"/>
<dbReference type="Proteomes" id="UP000823849">
    <property type="component" value="Unassembled WGS sequence"/>
</dbReference>
<feature type="compositionally biased region" description="Polar residues" evidence="1">
    <location>
        <begin position="64"/>
        <end position="73"/>
    </location>
</feature>
<comment type="caution">
    <text evidence="2">The sequence shown here is derived from an EMBL/GenBank/DDBJ whole genome shotgun (WGS) entry which is preliminary data.</text>
</comment>
<gene>
    <name evidence="2" type="ORF">H9705_02935</name>
</gene>
<reference evidence="2" key="2">
    <citation type="submission" date="2021-04" db="EMBL/GenBank/DDBJ databases">
        <authorList>
            <person name="Gilroy R."/>
        </authorList>
    </citation>
    <scope>NUCLEOTIDE SEQUENCE</scope>
    <source>
        <strain evidence="2">CHK185-5351</strain>
    </source>
</reference>
<sequence>MAFDPKPVSLEEYNQSLRDSVNAYYVHAMNDPSMSREEAVSSTAQMAENYLNAVDEFQAAQTEIGTEGEITSGNGTGVEDGIDSGEDLEGGEGCEDGMDM</sequence>
<evidence type="ECO:0000256" key="1">
    <source>
        <dbReference type="SAM" id="MobiDB-lite"/>
    </source>
</evidence>
<feature type="compositionally biased region" description="Acidic residues" evidence="1">
    <location>
        <begin position="80"/>
        <end position="100"/>
    </location>
</feature>
<dbReference type="EMBL" id="DWWU01000012">
    <property type="protein sequence ID" value="HJC14773.1"/>
    <property type="molecule type" value="Genomic_DNA"/>
</dbReference>
<reference evidence="2" key="1">
    <citation type="journal article" date="2021" name="PeerJ">
        <title>Extensive microbial diversity within the chicken gut microbiome revealed by metagenomics and culture.</title>
        <authorList>
            <person name="Gilroy R."/>
            <person name="Ravi A."/>
            <person name="Getino M."/>
            <person name="Pursley I."/>
            <person name="Horton D.L."/>
            <person name="Alikhan N.F."/>
            <person name="Baker D."/>
            <person name="Gharbi K."/>
            <person name="Hall N."/>
            <person name="Watson M."/>
            <person name="Adriaenssens E.M."/>
            <person name="Foster-Nyarko E."/>
            <person name="Jarju S."/>
            <person name="Secka A."/>
            <person name="Antonio M."/>
            <person name="Oren A."/>
            <person name="Chaudhuri R.R."/>
            <person name="La Ragione R."/>
            <person name="Hildebrand F."/>
            <person name="Pallen M.J."/>
        </authorList>
    </citation>
    <scope>NUCLEOTIDE SEQUENCE</scope>
    <source>
        <strain evidence="2">CHK185-5351</strain>
    </source>
</reference>
<accession>A0A9D2SMW9</accession>
<evidence type="ECO:0000313" key="2">
    <source>
        <dbReference type="EMBL" id="HJC14773.1"/>
    </source>
</evidence>
<organism evidence="2 3">
    <name type="scientific">Candidatus Fusicatenibacter intestinigallinarum</name>
    <dbReference type="NCBI Taxonomy" id="2838598"/>
    <lineage>
        <taxon>Bacteria</taxon>
        <taxon>Bacillati</taxon>
        <taxon>Bacillota</taxon>
        <taxon>Clostridia</taxon>
        <taxon>Lachnospirales</taxon>
        <taxon>Lachnospiraceae</taxon>
        <taxon>Fusicatenibacter</taxon>
    </lineage>
</organism>
<feature type="region of interest" description="Disordered" evidence="1">
    <location>
        <begin position="64"/>
        <end position="100"/>
    </location>
</feature>
<dbReference type="AlphaFoldDB" id="A0A9D2SMW9"/>
<name>A0A9D2SMW9_9FIRM</name>
<evidence type="ECO:0000313" key="3">
    <source>
        <dbReference type="Proteomes" id="UP000823849"/>
    </source>
</evidence>
<protein>
    <submittedName>
        <fullName evidence="2">Uncharacterized protein</fullName>
    </submittedName>
</protein>